<protein>
    <recommendedName>
        <fullName evidence="2">LXG domain-containing protein</fullName>
    </recommendedName>
</protein>
<dbReference type="EMBL" id="CP031733">
    <property type="protein sequence ID" value="AXQ79536.1"/>
    <property type="molecule type" value="Genomic_DNA"/>
</dbReference>
<feature type="domain" description="LXG" evidence="2">
    <location>
        <begin position="1"/>
        <end position="215"/>
    </location>
</feature>
<dbReference type="AlphaFoldDB" id="A0A346NEU1"/>
<gene>
    <name evidence="3" type="ORF">DDV21_010920</name>
</gene>
<sequence>MGIKMSLGSSDTQASTVSAAMSNRTSAYEGLVSALETFIGASDLQGQAYSSAKNYASAVLIPLVEGAKVLSQALADDAVKFPTNYRSMVGDEDLDEDLLLEEIRRYETILSNNESLLNAAIQQYQKAMTVASAYKQKAEEKLAKLRAYDGASVGYTSDLDGLSQAVNQGLSEVQGDLKGFSGTFPDVSTRSMPWLQTIQTAISASNDNSKAILDDDSKAILKQAEEDKKKGLISEETYRSIWSGIISGGAAFLKELAQSKVTDVAVETFTQEALEWLTRNVQNMQFGAVGAVVGGGNYTVPINVNPAYSNFVSGAARYGAPVLGAALDFGMQVSSGEEVGDAAIKTGAHVAIGIGAAKVGASIGSSIGTLVFPGIGTVSGATVGAVAGFIVGVAGSMIFDWGYDNFKDDIVNTGEQFIDDVSQTLNEVGDAVSGFFSGLGSAFN</sequence>
<dbReference type="InterPro" id="IPR051768">
    <property type="entry name" value="Bact_secretion_toxin"/>
</dbReference>
<organism evidence="3 4">
    <name type="scientific">Streptococcus chenjunshii</name>
    <dbReference type="NCBI Taxonomy" id="2173853"/>
    <lineage>
        <taxon>Bacteria</taxon>
        <taxon>Bacillati</taxon>
        <taxon>Bacillota</taxon>
        <taxon>Bacilli</taxon>
        <taxon>Lactobacillales</taxon>
        <taxon>Streptococcaceae</taxon>
        <taxon>Streptococcus</taxon>
    </lineage>
</organism>
<dbReference type="PANTHER" id="PTHR34976:SF1">
    <property type="entry name" value="TOXIN BC_0920"/>
    <property type="match status" value="1"/>
</dbReference>
<reference evidence="4" key="1">
    <citation type="submission" date="2018-08" db="EMBL/GenBank/DDBJ databases">
        <title>Streptococcus chenjunshii sp. nov., isolated from stools sample of the Tibetan antelope in the Qinghai-Tibet plateau, China.</title>
        <authorList>
            <person name="Tian Z."/>
        </authorList>
    </citation>
    <scope>NUCLEOTIDE SEQUENCE [LARGE SCALE GENOMIC DNA]</scope>
    <source>
        <strain evidence="4">Z15</strain>
    </source>
</reference>
<dbReference type="InterPro" id="IPR006829">
    <property type="entry name" value="LXG_dom"/>
</dbReference>
<dbReference type="PROSITE" id="PS51756">
    <property type="entry name" value="LXG"/>
    <property type="match status" value="1"/>
</dbReference>
<proteinExistence type="inferred from homology"/>
<accession>A0A346NEU1</accession>
<dbReference type="PANTHER" id="PTHR34976">
    <property type="entry name" value="RIBONUCLEASE YQCG-RELATED"/>
    <property type="match status" value="1"/>
</dbReference>
<comment type="similarity">
    <text evidence="1">In the N-terminal section; belongs to the LXG family.</text>
</comment>
<evidence type="ECO:0000313" key="4">
    <source>
        <dbReference type="Proteomes" id="UP000246115"/>
    </source>
</evidence>
<evidence type="ECO:0000256" key="1">
    <source>
        <dbReference type="ARBA" id="ARBA00034117"/>
    </source>
</evidence>
<dbReference type="RefSeq" id="WP_117287802.1">
    <property type="nucleotide sequence ID" value="NZ_CP031733.1"/>
</dbReference>
<evidence type="ECO:0000259" key="2">
    <source>
        <dbReference type="PROSITE" id="PS51756"/>
    </source>
</evidence>
<evidence type="ECO:0000313" key="3">
    <source>
        <dbReference type="EMBL" id="AXQ79536.1"/>
    </source>
</evidence>
<dbReference type="Proteomes" id="UP000246115">
    <property type="component" value="Chromosome"/>
</dbReference>
<name>A0A346NEU1_9STRE</name>
<dbReference type="KEGG" id="schj:DDV21_010920"/>